<feature type="non-terminal residue" evidence="1">
    <location>
        <position position="1"/>
    </location>
</feature>
<comment type="caution">
    <text evidence="1">The sequence shown here is derived from an EMBL/GenBank/DDBJ whole genome shotgun (WGS) entry which is preliminary data.</text>
</comment>
<dbReference type="AlphaFoldDB" id="A0A820KBI1"/>
<proteinExistence type="predicted"/>
<name>A0A820KBI1_9BILA</name>
<organism evidence="1 2">
    <name type="scientific">Adineta steineri</name>
    <dbReference type="NCBI Taxonomy" id="433720"/>
    <lineage>
        <taxon>Eukaryota</taxon>
        <taxon>Metazoa</taxon>
        <taxon>Spiralia</taxon>
        <taxon>Gnathifera</taxon>
        <taxon>Rotifera</taxon>
        <taxon>Eurotatoria</taxon>
        <taxon>Bdelloidea</taxon>
        <taxon>Adinetida</taxon>
        <taxon>Adinetidae</taxon>
        <taxon>Adineta</taxon>
    </lineage>
</organism>
<dbReference type="Proteomes" id="UP000663844">
    <property type="component" value="Unassembled WGS sequence"/>
</dbReference>
<dbReference type="EMBL" id="CAJOAZ010019706">
    <property type="protein sequence ID" value="CAF4339083.1"/>
    <property type="molecule type" value="Genomic_DNA"/>
</dbReference>
<accession>A0A820KBI1</accession>
<evidence type="ECO:0000313" key="1">
    <source>
        <dbReference type="EMBL" id="CAF4339083.1"/>
    </source>
</evidence>
<sequence length="67" mass="8245">PLNGFTLQHQLLESIIELQQFHLYSKLKQDQFWFDHKWFVGMHENYFYTLSFSFNELYDFSSFDGIQ</sequence>
<evidence type="ECO:0000313" key="2">
    <source>
        <dbReference type="Proteomes" id="UP000663844"/>
    </source>
</evidence>
<protein>
    <submittedName>
        <fullName evidence="1">Uncharacterized protein</fullName>
    </submittedName>
</protein>
<reference evidence="1" key="1">
    <citation type="submission" date="2021-02" db="EMBL/GenBank/DDBJ databases">
        <authorList>
            <person name="Nowell W R."/>
        </authorList>
    </citation>
    <scope>NUCLEOTIDE SEQUENCE</scope>
</reference>
<gene>
    <name evidence="1" type="ORF">OXD698_LOCUS48128</name>
</gene>